<dbReference type="CDD" id="cd17039">
    <property type="entry name" value="Ubl_ubiquitin_like"/>
    <property type="match status" value="1"/>
</dbReference>
<accession>A0ABQ9XNK8</accession>
<comment type="caution">
    <text evidence="3">The sequence shown here is derived from an EMBL/GenBank/DDBJ whole genome shotgun (WGS) entry which is preliminary data.</text>
</comment>
<evidence type="ECO:0000259" key="2">
    <source>
        <dbReference type="Pfam" id="PF13205"/>
    </source>
</evidence>
<keyword evidence="4" id="KW-1185">Reference proteome</keyword>
<organism evidence="3 4">
    <name type="scientific">Blattamonas nauphoetae</name>
    <dbReference type="NCBI Taxonomy" id="2049346"/>
    <lineage>
        <taxon>Eukaryota</taxon>
        <taxon>Metamonada</taxon>
        <taxon>Preaxostyla</taxon>
        <taxon>Oxymonadida</taxon>
        <taxon>Blattamonas</taxon>
    </lineage>
</organism>
<keyword evidence="1" id="KW-0732">Signal</keyword>
<dbReference type="InterPro" id="IPR032812">
    <property type="entry name" value="SbsA_Ig"/>
</dbReference>
<dbReference type="Proteomes" id="UP001281761">
    <property type="component" value="Unassembled WGS sequence"/>
</dbReference>
<sequence length="438" mass="49405">MDEIQIFIIYEGKTTEHLVPRLCALNHLYSIVNSMLMVPMEEIFLYLDKALLSNCLQSGERTLAECNIWNHSTIRAFRHFDSFRAQVQLPSSTIQINLHPLVSGEEVKHILFILTGIPPAIQSLSYFGFHINTKSTMKSLRIGSDSVLSMFPSYSQYLHNLPETPLTDFHVSLRSPITTQNIPTQFTGLYHKYIANCTPTPFTKTHTSFTVPSFNDDVFRTIQLGIVARFRRTTISLQKNHKFSPRLAVAQIRVDENDSIQFEMLPGTVTLDPERIEAQFEPKSELEPGNVFRVDVTPFSKSGQSHLAFRFLLFTEPFLFTDVIQHTPAHGDCGIAPNTPISVTFSDPLKPSSLQQVVYVEPVPSTPLAFSLSEDGTTVTISPSEDGWPKDCIVTAAVNPFYQHLQTTLQWPTQFQPLFTTNNKFITGTCSFSFQTST</sequence>
<protein>
    <recommendedName>
        <fullName evidence="2">SbsA Ig-like domain-containing protein</fullName>
    </recommendedName>
</protein>
<dbReference type="SUPFAM" id="SSF54236">
    <property type="entry name" value="Ubiquitin-like"/>
    <property type="match status" value="1"/>
</dbReference>
<dbReference type="Pfam" id="PF13205">
    <property type="entry name" value="Big_5"/>
    <property type="match status" value="1"/>
</dbReference>
<dbReference type="InterPro" id="IPR029071">
    <property type="entry name" value="Ubiquitin-like_domsf"/>
</dbReference>
<name>A0ABQ9XNK8_9EUKA</name>
<feature type="domain" description="SbsA Ig-like" evidence="2">
    <location>
        <begin position="323"/>
        <end position="386"/>
    </location>
</feature>
<evidence type="ECO:0000256" key="1">
    <source>
        <dbReference type="ARBA" id="ARBA00022729"/>
    </source>
</evidence>
<evidence type="ECO:0000313" key="4">
    <source>
        <dbReference type="Proteomes" id="UP001281761"/>
    </source>
</evidence>
<dbReference type="EMBL" id="JARBJD010000099">
    <property type="protein sequence ID" value="KAK2952800.1"/>
    <property type="molecule type" value="Genomic_DNA"/>
</dbReference>
<gene>
    <name evidence="3" type="ORF">BLNAU_12268</name>
</gene>
<reference evidence="3 4" key="1">
    <citation type="journal article" date="2022" name="bioRxiv">
        <title>Genomics of Preaxostyla Flagellates Illuminates Evolutionary Transitions and the Path Towards Mitochondrial Loss.</title>
        <authorList>
            <person name="Novak L.V.F."/>
            <person name="Treitli S.C."/>
            <person name="Pyrih J."/>
            <person name="Halakuc P."/>
            <person name="Pipaliya S.V."/>
            <person name="Vacek V."/>
            <person name="Brzon O."/>
            <person name="Soukal P."/>
            <person name="Eme L."/>
            <person name="Dacks J.B."/>
            <person name="Karnkowska A."/>
            <person name="Elias M."/>
            <person name="Hampl V."/>
        </authorList>
    </citation>
    <scope>NUCLEOTIDE SEQUENCE [LARGE SCALE GENOMIC DNA]</scope>
    <source>
        <strain evidence="3">NAU3</strain>
        <tissue evidence="3">Gut</tissue>
    </source>
</reference>
<evidence type="ECO:0000313" key="3">
    <source>
        <dbReference type="EMBL" id="KAK2952800.1"/>
    </source>
</evidence>
<proteinExistence type="predicted"/>